<keyword evidence="7" id="KW-0449">Lipoprotein</keyword>
<keyword evidence="11" id="KW-1185">Reference proteome</keyword>
<gene>
    <name evidence="10" type="ORF">I8J30_02170</name>
</gene>
<dbReference type="PROSITE" id="PS51257">
    <property type="entry name" value="PROKAR_LIPOPROTEIN"/>
    <property type="match status" value="1"/>
</dbReference>
<protein>
    <submittedName>
        <fullName evidence="10">Ger(X)C family spore germination protein</fullName>
    </submittedName>
</protein>
<keyword evidence="6" id="KW-0564">Palmitate</keyword>
<dbReference type="Proteomes" id="UP000673394">
    <property type="component" value="Unassembled WGS sequence"/>
</dbReference>
<dbReference type="PANTHER" id="PTHR35789:SF1">
    <property type="entry name" value="SPORE GERMINATION PROTEIN B3"/>
    <property type="match status" value="1"/>
</dbReference>
<evidence type="ECO:0000313" key="11">
    <source>
        <dbReference type="Proteomes" id="UP000673394"/>
    </source>
</evidence>
<evidence type="ECO:0000256" key="1">
    <source>
        <dbReference type="ARBA" id="ARBA00004635"/>
    </source>
</evidence>
<dbReference type="Gene3D" id="3.30.300.210">
    <property type="entry name" value="Nutrient germinant receptor protein C, domain 3"/>
    <property type="match status" value="1"/>
</dbReference>
<evidence type="ECO:0000256" key="2">
    <source>
        <dbReference type="ARBA" id="ARBA00007886"/>
    </source>
</evidence>
<evidence type="ECO:0000256" key="7">
    <source>
        <dbReference type="ARBA" id="ARBA00023288"/>
    </source>
</evidence>
<evidence type="ECO:0000256" key="3">
    <source>
        <dbReference type="ARBA" id="ARBA00022544"/>
    </source>
</evidence>
<dbReference type="InterPro" id="IPR046953">
    <property type="entry name" value="Spore_GerAC-like_C"/>
</dbReference>
<dbReference type="Pfam" id="PF05504">
    <property type="entry name" value="Spore_GerAC"/>
    <property type="match status" value="1"/>
</dbReference>
<dbReference type="RefSeq" id="WP_210654969.1">
    <property type="nucleotide sequence ID" value="NZ_JAGKSP010000001.1"/>
</dbReference>
<keyword evidence="5" id="KW-0472">Membrane</keyword>
<name>A0ABS5C6M5_9BACL</name>
<reference evidence="10 11" key="1">
    <citation type="submission" date="2021-04" db="EMBL/GenBank/DDBJ databases">
        <title>Paenibacillus sp. DLE-14 whole genome sequence.</title>
        <authorList>
            <person name="Ham Y.J."/>
        </authorList>
    </citation>
    <scope>NUCLEOTIDE SEQUENCE [LARGE SCALE GENOMIC DNA]</scope>
    <source>
        <strain evidence="10 11">DLE-14</strain>
    </source>
</reference>
<dbReference type="InterPro" id="IPR038501">
    <property type="entry name" value="Spore_GerAC_C_sf"/>
</dbReference>
<feature type="domain" description="Spore germination protein N-terminal" evidence="9">
    <location>
        <begin position="21"/>
        <end position="192"/>
    </location>
</feature>
<evidence type="ECO:0000256" key="4">
    <source>
        <dbReference type="ARBA" id="ARBA00022729"/>
    </source>
</evidence>
<evidence type="ECO:0000256" key="6">
    <source>
        <dbReference type="ARBA" id="ARBA00023139"/>
    </source>
</evidence>
<evidence type="ECO:0000259" key="9">
    <source>
        <dbReference type="Pfam" id="PF25198"/>
    </source>
</evidence>
<dbReference type="NCBIfam" id="TIGR02887">
    <property type="entry name" value="spore_ger_x_C"/>
    <property type="match status" value="1"/>
</dbReference>
<comment type="caution">
    <text evidence="10">The sequence shown here is derived from an EMBL/GenBank/DDBJ whole genome shotgun (WGS) entry which is preliminary data.</text>
</comment>
<accession>A0ABS5C6M5</accession>
<dbReference type="InterPro" id="IPR008844">
    <property type="entry name" value="Spore_GerAC-like"/>
</dbReference>
<dbReference type="PANTHER" id="PTHR35789">
    <property type="entry name" value="SPORE GERMINATION PROTEIN B3"/>
    <property type="match status" value="1"/>
</dbReference>
<dbReference type="Pfam" id="PF25198">
    <property type="entry name" value="Spore_GerAC_N"/>
    <property type="match status" value="1"/>
</dbReference>
<dbReference type="EMBL" id="JAGKSP010000001">
    <property type="protein sequence ID" value="MBP3961500.1"/>
    <property type="molecule type" value="Genomic_DNA"/>
</dbReference>
<evidence type="ECO:0000313" key="10">
    <source>
        <dbReference type="EMBL" id="MBP3961500.1"/>
    </source>
</evidence>
<evidence type="ECO:0000259" key="8">
    <source>
        <dbReference type="Pfam" id="PF05504"/>
    </source>
</evidence>
<proteinExistence type="inferred from homology"/>
<dbReference type="InterPro" id="IPR057336">
    <property type="entry name" value="GerAC_N"/>
</dbReference>
<organism evidence="10 11">
    <name type="scientific">Paenibacillus lignilyticus</name>
    <dbReference type="NCBI Taxonomy" id="1172615"/>
    <lineage>
        <taxon>Bacteria</taxon>
        <taxon>Bacillati</taxon>
        <taxon>Bacillota</taxon>
        <taxon>Bacilli</taxon>
        <taxon>Bacillales</taxon>
        <taxon>Paenibacillaceae</taxon>
        <taxon>Paenibacillus</taxon>
    </lineage>
</organism>
<keyword evidence="3" id="KW-0309">Germination</keyword>
<sequence length="372" mass="41426">MYRRGFILLLLLLLSGCIREQKLEDLGMVNSAAVDAAKQEDGTAKGNKITVAVAIPRIGPGGQTQVTNLQTESESTKEARRKLSLKTSQILVSGQLQNLIFGNELAKKGIWKYLDSYRRDYSVGEKIRIIIANGSAVSLLTHPYPGIPSISDHISALVEQEGKINEVPAGDLYEFVRDYYDDGIDPILPLIAQEKDYVQIDGIALFRDDSYKGKLGSDEAVQFLLMLKNMKNGEMLLKFRNSVTGLQERAMLSQLITKRSISVHKVGSSHEVTLNVRVSGIILEYDGKRHLEKDTPFTQLEQDTSMALREELQLIVNRLQSLGTDSLGFGIAVRNSMPYEAWKRLGWKTVYPTVPVKVNVVINVRDAGMIES</sequence>
<comment type="similarity">
    <text evidence="2">Belongs to the GerABKC lipoprotein family.</text>
</comment>
<feature type="domain" description="Spore germination GerAC-like C-terminal" evidence="8">
    <location>
        <begin position="201"/>
        <end position="368"/>
    </location>
</feature>
<evidence type="ECO:0000256" key="5">
    <source>
        <dbReference type="ARBA" id="ARBA00023136"/>
    </source>
</evidence>
<comment type="subcellular location">
    <subcellularLocation>
        <location evidence="1">Membrane</location>
        <topology evidence="1">Lipid-anchor</topology>
    </subcellularLocation>
</comment>
<keyword evidence="4" id="KW-0732">Signal</keyword>